<comment type="caution">
    <text evidence="2">The sequence shown here is derived from an EMBL/GenBank/DDBJ whole genome shotgun (WGS) entry which is preliminary data.</text>
</comment>
<evidence type="ECO:0000313" key="3">
    <source>
        <dbReference type="Proteomes" id="UP001497525"/>
    </source>
</evidence>
<dbReference type="Pfam" id="PF04910">
    <property type="entry name" value="Tcf25"/>
    <property type="match status" value="1"/>
</dbReference>
<feature type="compositionally biased region" description="Basic and acidic residues" evidence="1">
    <location>
        <begin position="644"/>
        <end position="654"/>
    </location>
</feature>
<dbReference type="PANTHER" id="PTHR22684:SF0">
    <property type="entry name" value="RIBOSOME QUALITY CONTROL COMPLEX SUBUNIT TCF25"/>
    <property type="match status" value="1"/>
</dbReference>
<feature type="region of interest" description="Disordered" evidence="1">
    <location>
        <begin position="588"/>
        <end position="614"/>
    </location>
</feature>
<accession>A0AAV2TIM8</accession>
<feature type="region of interest" description="Disordered" evidence="1">
    <location>
        <begin position="629"/>
        <end position="654"/>
    </location>
</feature>
<evidence type="ECO:0000313" key="2">
    <source>
        <dbReference type="EMBL" id="CAL5135941.1"/>
    </source>
</evidence>
<feature type="compositionally biased region" description="Basic residues" evidence="1">
    <location>
        <begin position="1"/>
        <end position="10"/>
    </location>
</feature>
<evidence type="ECO:0008006" key="4">
    <source>
        <dbReference type="Google" id="ProtNLM"/>
    </source>
</evidence>
<dbReference type="Proteomes" id="UP001497525">
    <property type="component" value="Unassembled WGS sequence"/>
</dbReference>
<feature type="compositionally biased region" description="Basic and acidic residues" evidence="1">
    <location>
        <begin position="90"/>
        <end position="99"/>
    </location>
</feature>
<proteinExistence type="predicted"/>
<protein>
    <recommendedName>
        <fullName evidence="4">Transcription factor 25</fullName>
    </recommendedName>
</protein>
<feature type="compositionally biased region" description="Low complexity" evidence="1">
    <location>
        <begin position="594"/>
        <end position="609"/>
    </location>
</feature>
<organism evidence="2 3">
    <name type="scientific">Calicophoron daubneyi</name>
    <name type="common">Rumen fluke</name>
    <name type="synonym">Paramphistomum daubneyi</name>
    <dbReference type="NCBI Taxonomy" id="300641"/>
    <lineage>
        <taxon>Eukaryota</taxon>
        <taxon>Metazoa</taxon>
        <taxon>Spiralia</taxon>
        <taxon>Lophotrochozoa</taxon>
        <taxon>Platyhelminthes</taxon>
        <taxon>Trematoda</taxon>
        <taxon>Digenea</taxon>
        <taxon>Plagiorchiida</taxon>
        <taxon>Pronocephalata</taxon>
        <taxon>Paramphistomoidea</taxon>
        <taxon>Paramphistomidae</taxon>
        <taxon>Calicophoron</taxon>
    </lineage>
</organism>
<dbReference type="PANTHER" id="PTHR22684">
    <property type="entry name" value="NULP1-RELATED"/>
    <property type="match status" value="1"/>
</dbReference>
<feature type="region of interest" description="Disordered" evidence="1">
    <location>
        <begin position="1"/>
        <end position="99"/>
    </location>
</feature>
<feature type="compositionally biased region" description="Basic residues" evidence="1">
    <location>
        <begin position="74"/>
        <end position="89"/>
    </location>
</feature>
<dbReference type="InterPro" id="IPR006994">
    <property type="entry name" value="TCF25/Rqc1"/>
</dbReference>
<dbReference type="EMBL" id="CAXLJL010000279">
    <property type="protein sequence ID" value="CAL5135941.1"/>
    <property type="molecule type" value="Genomic_DNA"/>
</dbReference>
<feature type="compositionally biased region" description="Polar residues" evidence="1">
    <location>
        <begin position="28"/>
        <end position="52"/>
    </location>
</feature>
<dbReference type="AlphaFoldDB" id="A0AAV2TIM8"/>
<sequence length="654" mass="73487">MSSRAFRRLTRNTDHGDLPDTSADPGESNDSVNETSTGFCFSNFSLLQSTPPTEEPVTISDSEEETEISPPKPQKSRKKKHQNKKKKPKVDKNQGDRSKFNSADLDELAAGEPDVTEILPVPDVQKGSIDDLLVCSTKMLDPIAELGRIFGPNVVNDNHISHQNRVKRGPLIRIKPTWPPVARFGLDMKKLDDGTYTFTHSKEYRKIQKLFYMALNTYDPSNLTQVLANCPYHIDSLLQLSDVLIQQDNSEVGIDLLERALHAFQSAFHPLFNPLIGHCRLNYRYQENRGLFVALFRFIIMVGTRGCYRTALEYCKILLSLDIDGDPLAVLLMIDSYALLSQQIEFLLEFYDRLNPSRNLYLLPNFAFSIPLAMKLAASSKSKHSDLCKANEKLQDALIMFPGFISRLLKRTTIGGATNLDKSVLFGKEVMKEPESLGRLLDLYVARTYNFWTHSDVQQWVEYNLENVLNLVEPQTTRGGQDQSSTDPRLLEYSERRKTLYPALPRNVNRHLILAGIPEAPPLLVPDSSRHIYNFDPLPPDDSFYIYRPEEDRQVTGSGIGLLSSLFASILPSYSEQRPAAQIALGAADDDQGADASSSSSSSRTAAQALREATEQLTNSIRHVLEQLTIRPAVDEDSTSDATNRPHEDVNEPE</sequence>
<evidence type="ECO:0000256" key="1">
    <source>
        <dbReference type="SAM" id="MobiDB-lite"/>
    </source>
</evidence>
<reference evidence="2" key="1">
    <citation type="submission" date="2024-06" db="EMBL/GenBank/DDBJ databases">
        <authorList>
            <person name="Liu X."/>
            <person name="Lenzi L."/>
            <person name="Haldenby T S."/>
            <person name="Uol C."/>
        </authorList>
    </citation>
    <scope>NUCLEOTIDE SEQUENCE</scope>
</reference>
<gene>
    <name evidence="2" type="ORF">CDAUBV1_LOCUS10048</name>
</gene>
<name>A0AAV2TIM8_CALDB</name>
<dbReference type="GO" id="GO:1990112">
    <property type="term" value="C:RQC complex"/>
    <property type="evidence" value="ECO:0007669"/>
    <property type="project" value="TreeGrafter"/>
</dbReference>